<keyword evidence="2 7" id="KW-0813">Transport</keyword>
<accession>A0ABY4RGP4</accession>
<proteinExistence type="inferred from homology"/>
<evidence type="ECO:0000259" key="8">
    <source>
        <dbReference type="PROSITE" id="PS50928"/>
    </source>
</evidence>
<name>A0ABY4RGP4_9BACL</name>
<feature type="transmembrane region" description="Helical" evidence="7">
    <location>
        <begin position="215"/>
        <end position="236"/>
    </location>
</feature>
<reference evidence="9" key="2">
    <citation type="journal article" date="2021" name="J Anim Sci Technol">
        <title>Complete genome sequence of Paenibacillus konkukensis sp. nov. SK3146 as a potential probiotic strain.</title>
        <authorList>
            <person name="Jung H.I."/>
            <person name="Park S."/>
            <person name="Niu K.M."/>
            <person name="Lee S.W."/>
            <person name="Kothari D."/>
            <person name="Yi K.J."/>
            <person name="Kim S.K."/>
        </authorList>
    </citation>
    <scope>NUCLEOTIDE SEQUENCE</scope>
    <source>
        <strain evidence="9">SK3146</strain>
    </source>
</reference>
<evidence type="ECO:0000313" key="9">
    <source>
        <dbReference type="EMBL" id="UQZ81200.1"/>
    </source>
</evidence>
<dbReference type="Gene3D" id="1.10.3720.10">
    <property type="entry name" value="MetI-like"/>
    <property type="match status" value="1"/>
</dbReference>
<comment type="subcellular location">
    <subcellularLocation>
        <location evidence="1 7">Cell membrane</location>
        <topology evidence="1 7">Multi-pass membrane protein</topology>
    </subcellularLocation>
</comment>
<evidence type="ECO:0000256" key="4">
    <source>
        <dbReference type="ARBA" id="ARBA00022692"/>
    </source>
</evidence>
<dbReference type="PROSITE" id="PS50928">
    <property type="entry name" value="ABC_TM1"/>
    <property type="match status" value="1"/>
</dbReference>
<keyword evidence="4 7" id="KW-0812">Transmembrane</keyword>
<feature type="transmembrane region" description="Helical" evidence="7">
    <location>
        <begin position="7"/>
        <end position="28"/>
    </location>
</feature>
<dbReference type="PANTHER" id="PTHR30193">
    <property type="entry name" value="ABC TRANSPORTER PERMEASE PROTEIN"/>
    <property type="match status" value="1"/>
</dbReference>
<feature type="domain" description="ABC transmembrane type-1" evidence="8">
    <location>
        <begin position="67"/>
        <end position="284"/>
    </location>
</feature>
<dbReference type="EMBL" id="CP027059">
    <property type="protein sequence ID" value="UQZ81200.1"/>
    <property type="molecule type" value="Genomic_DNA"/>
</dbReference>
<feature type="transmembrane region" description="Helical" evidence="7">
    <location>
        <begin position="157"/>
        <end position="181"/>
    </location>
</feature>
<reference evidence="9" key="1">
    <citation type="submission" date="2018-02" db="EMBL/GenBank/DDBJ databases">
        <authorList>
            <person name="Kim S.-K."/>
            <person name="Jung H.-I."/>
            <person name="Lee S.-W."/>
        </authorList>
    </citation>
    <scope>NUCLEOTIDE SEQUENCE</scope>
    <source>
        <strain evidence="9">SK3146</strain>
    </source>
</reference>
<evidence type="ECO:0000256" key="3">
    <source>
        <dbReference type="ARBA" id="ARBA00022475"/>
    </source>
</evidence>
<feature type="transmembrane region" description="Helical" evidence="7">
    <location>
        <begin position="73"/>
        <end position="92"/>
    </location>
</feature>
<dbReference type="InterPro" id="IPR000515">
    <property type="entry name" value="MetI-like"/>
</dbReference>
<dbReference type="InterPro" id="IPR035906">
    <property type="entry name" value="MetI-like_sf"/>
</dbReference>
<keyword evidence="6 7" id="KW-0472">Membrane</keyword>
<keyword evidence="3" id="KW-1003">Cell membrane</keyword>
<dbReference type="SUPFAM" id="SSF161098">
    <property type="entry name" value="MetI-like"/>
    <property type="match status" value="1"/>
</dbReference>
<dbReference type="Pfam" id="PF00528">
    <property type="entry name" value="BPD_transp_1"/>
    <property type="match status" value="1"/>
</dbReference>
<feature type="transmembrane region" description="Helical" evidence="7">
    <location>
        <begin position="263"/>
        <end position="288"/>
    </location>
</feature>
<feature type="transmembrane region" description="Helical" evidence="7">
    <location>
        <begin position="104"/>
        <end position="127"/>
    </location>
</feature>
<gene>
    <name evidence="9" type="primary">araP_2</name>
    <name evidence="9" type="ORF">SK3146_00356</name>
</gene>
<dbReference type="InterPro" id="IPR051393">
    <property type="entry name" value="ABC_transporter_permease"/>
</dbReference>
<dbReference type="PANTHER" id="PTHR30193:SF37">
    <property type="entry name" value="INNER MEMBRANE ABC TRANSPORTER PERMEASE PROTEIN YCJO"/>
    <property type="match status" value="1"/>
</dbReference>
<evidence type="ECO:0000256" key="2">
    <source>
        <dbReference type="ARBA" id="ARBA00022448"/>
    </source>
</evidence>
<organism evidence="9 10">
    <name type="scientific">Paenibacillus konkukensis</name>
    <dbReference type="NCBI Taxonomy" id="2020716"/>
    <lineage>
        <taxon>Bacteria</taxon>
        <taxon>Bacillati</taxon>
        <taxon>Bacillota</taxon>
        <taxon>Bacilli</taxon>
        <taxon>Bacillales</taxon>
        <taxon>Paenibacillaceae</taxon>
        <taxon>Paenibacillus</taxon>
    </lineage>
</organism>
<evidence type="ECO:0000313" key="10">
    <source>
        <dbReference type="Proteomes" id="UP001057134"/>
    </source>
</evidence>
<dbReference type="Proteomes" id="UP001057134">
    <property type="component" value="Chromosome"/>
</dbReference>
<dbReference type="CDD" id="cd06261">
    <property type="entry name" value="TM_PBP2"/>
    <property type="match status" value="1"/>
</dbReference>
<keyword evidence="10" id="KW-1185">Reference proteome</keyword>
<protein>
    <submittedName>
        <fullName evidence="9">L-arabinose transport system permease protein AraP</fullName>
    </submittedName>
</protein>
<evidence type="ECO:0000256" key="7">
    <source>
        <dbReference type="RuleBase" id="RU363032"/>
    </source>
</evidence>
<keyword evidence="5 7" id="KW-1133">Transmembrane helix</keyword>
<evidence type="ECO:0000256" key="6">
    <source>
        <dbReference type="ARBA" id="ARBA00023136"/>
    </source>
</evidence>
<sequence length="294" mass="32306">MKLNKRMAPFLFILPCVLMLAAFVYMPLIQNFAYSFQDFSILSGKRSFAGLDNYKTLLSDSVMVTALINNAKYAIISVIFQVGLGLILAALLEDEALRKISPFLRTVYFVPVVISITVVCLLFTFIYHPTDGLLNLFLKAIGLESWAKPWLGTGSTAIYAVIAVSQWHSIGYCMMLFIVAIQKIPADLYEAAKIDGAGKIRSFCNVTLPQVKEMLFVTSVITVTGAFMVFNEPFIITKGGGPGTSSITIAVHMYQSGFFKDNMGYASTIAMVMFLITAVLALVQTVLFRTGKGD</sequence>
<evidence type="ECO:0000256" key="1">
    <source>
        <dbReference type="ARBA" id="ARBA00004651"/>
    </source>
</evidence>
<evidence type="ECO:0000256" key="5">
    <source>
        <dbReference type="ARBA" id="ARBA00022989"/>
    </source>
</evidence>
<comment type="similarity">
    <text evidence="7">Belongs to the binding-protein-dependent transport system permease family.</text>
</comment>